<dbReference type="PANTHER" id="PTHR34987">
    <property type="entry name" value="C, PUTATIVE (AFU_ORTHOLOGUE AFUA_3G02880)-RELATED"/>
    <property type="match status" value="1"/>
</dbReference>
<dbReference type="Pfam" id="PF17389">
    <property type="entry name" value="Bac_rhamnosid6H"/>
    <property type="match status" value="1"/>
</dbReference>
<dbReference type="Proteomes" id="UP000800082">
    <property type="component" value="Unassembled WGS sequence"/>
</dbReference>
<dbReference type="GeneID" id="54355031"/>
<dbReference type="Gene3D" id="2.60.420.10">
    <property type="entry name" value="Maltose phosphorylase, domain 3"/>
    <property type="match status" value="1"/>
</dbReference>
<feature type="chain" id="PRO_5025439626" evidence="1">
    <location>
        <begin position="20"/>
        <end position="668"/>
    </location>
</feature>
<evidence type="ECO:0000313" key="3">
    <source>
        <dbReference type="EMBL" id="KAF1922537.1"/>
    </source>
</evidence>
<organism evidence="3 4">
    <name type="scientific">Didymella exigua CBS 183.55</name>
    <dbReference type="NCBI Taxonomy" id="1150837"/>
    <lineage>
        <taxon>Eukaryota</taxon>
        <taxon>Fungi</taxon>
        <taxon>Dikarya</taxon>
        <taxon>Ascomycota</taxon>
        <taxon>Pezizomycotina</taxon>
        <taxon>Dothideomycetes</taxon>
        <taxon>Pleosporomycetidae</taxon>
        <taxon>Pleosporales</taxon>
        <taxon>Pleosporineae</taxon>
        <taxon>Didymellaceae</taxon>
        <taxon>Didymella</taxon>
    </lineage>
</organism>
<dbReference type="RefSeq" id="XP_033442790.1">
    <property type="nucleotide sequence ID" value="XM_033597364.1"/>
</dbReference>
<dbReference type="InterPro" id="IPR035396">
    <property type="entry name" value="Bac_rhamnosid6H"/>
</dbReference>
<evidence type="ECO:0000256" key="1">
    <source>
        <dbReference type="SAM" id="SignalP"/>
    </source>
</evidence>
<name>A0A6A5R9M7_9PLEO</name>
<dbReference type="InterPro" id="IPR008928">
    <property type="entry name" value="6-hairpin_glycosidase_sf"/>
</dbReference>
<feature type="domain" description="Alpha-L-rhamnosidase six-hairpin glycosidase" evidence="2">
    <location>
        <begin position="257"/>
        <end position="479"/>
    </location>
</feature>
<accession>A0A6A5R9M7</accession>
<evidence type="ECO:0000259" key="2">
    <source>
        <dbReference type="Pfam" id="PF17389"/>
    </source>
</evidence>
<dbReference type="InterPro" id="IPR012341">
    <property type="entry name" value="6hp_glycosidase-like_sf"/>
</dbReference>
<keyword evidence="3" id="KW-0378">Hydrolase</keyword>
<feature type="signal peptide" evidence="1">
    <location>
        <begin position="1"/>
        <end position="19"/>
    </location>
</feature>
<dbReference type="EMBL" id="ML979023">
    <property type="protein sequence ID" value="KAF1922537.1"/>
    <property type="molecule type" value="Genomic_DNA"/>
</dbReference>
<proteinExistence type="predicted"/>
<dbReference type="GO" id="GO:0016787">
    <property type="term" value="F:hydrolase activity"/>
    <property type="evidence" value="ECO:0007669"/>
    <property type="project" value="UniProtKB-KW"/>
</dbReference>
<keyword evidence="1" id="KW-0732">Signal</keyword>
<gene>
    <name evidence="3" type="ORF">M421DRAFT_77891</name>
</gene>
<reference evidence="3" key="1">
    <citation type="journal article" date="2020" name="Stud. Mycol.">
        <title>101 Dothideomycetes genomes: a test case for predicting lifestyles and emergence of pathogens.</title>
        <authorList>
            <person name="Haridas S."/>
            <person name="Albert R."/>
            <person name="Binder M."/>
            <person name="Bloem J."/>
            <person name="Labutti K."/>
            <person name="Salamov A."/>
            <person name="Andreopoulos B."/>
            <person name="Baker S."/>
            <person name="Barry K."/>
            <person name="Bills G."/>
            <person name="Bluhm B."/>
            <person name="Cannon C."/>
            <person name="Castanera R."/>
            <person name="Culley D."/>
            <person name="Daum C."/>
            <person name="Ezra D."/>
            <person name="Gonzalez J."/>
            <person name="Henrissat B."/>
            <person name="Kuo A."/>
            <person name="Liang C."/>
            <person name="Lipzen A."/>
            <person name="Lutzoni F."/>
            <person name="Magnuson J."/>
            <person name="Mondo S."/>
            <person name="Nolan M."/>
            <person name="Ohm R."/>
            <person name="Pangilinan J."/>
            <person name="Park H.-J."/>
            <person name="Ramirez L."/>
            <person name="Alfaro M."/>
            <person name="Sun H."/>
            <person name="Tritt A."/>
            <person name="Yoshinaga Y."/>
            <person name="Zwiers L.-H."/>
            <person name="Turgeon B."/>
            <person name="Goodwin S."/>
            <person name="Spatafora J."/>
            <person name="Crous P."/>
            <person name="Grigoriev I."/>
        </authorList>
    </citation>
    <scope>NUCLEOTIDE SEQUENCE</scope>
    <source>
        <strain evidence="3">CBS 183.55</strain>
    </source>
</reference>
<dbReference type="GO" id="GO:0005975">
    <property type="term" value="P:carbohydrate metabolic process"/>
    <property type="evidence" value="ECO:0007669"/>
    <property type="project" value="InterPro"/>
</dbReference>
<evidence type="ECO:0000313" key="4">
    <source>
        <dbReference type="Proteomes" id="UP000800082"/>
    </source>
</evidence>
<dbReference type="SUPFAM" id="SSF48208">
    <property type="entry name" value="Six-hairpin glycosidases"/>
    <property type="match status" value="1"/>
</dbReference>
<dbReference type="OrthoDB" id="10036721at2759"/>
<dbReference type="PANTHER" id="PTHR34987:SF5">
    <property type="entry name" value="ALPHA-RHAMNOSIDASE"/>
    <property type="match status" value="1"/>
</dbReference>
<protein>
    <submittedName>
        <fullName evidence="3">Glycoside hydrolase family 78 protein</fullName>
    </submittedName>
</protein>
<dbReference type="Gene3D" id="1.50.10.10">
    <property type="match status" value="1"/>
</dbReference>
<dbReference type="AlphaFoldDB" id="A0A6A5R9M7"/>
<sequence length="668" mass="73032">MTIPTNLAALLWLAGAAIAAQNVNACWRNSTCDRILEPSFTGPWDKFNFAPRSRFVAPQTLLSLSDGASVGNYCADGTIIKASSTGTVFDFGLEVGGIVSFDYSLNGSTTNASIGLAFTEAKDYIGRKSDNSNGGTGQDTALLFALNGTQKGQYTMPDVSLRGGFRYLTIFLIADDSASVTLRNINLEISFQPTWPNLRAYRGYFFSSEELLDKIWYSGAYTLQTNSVPGNTGRANVQANRTGWNNAAYIGPGDTVLLDGAKRDRWVWIGDMGVAVPSAFVSTGDMESTKNALRAIFDNQSADGTLPKAGPPYLSKDSDTYHLWAIIGFYNYYLYTGDEVFLQNYWPKYVLGVNKILSKVNNKGIVNVTGTADWGRWLYSTERGSASMLLYRALVTGSHIAGWSPDLTDASAHKSNWTAAATALQKSIIEHFWDESRGAFKESPNNTSLYPQDANSMALAFEVLNASDHRADRVSAYLVTNWTPLGPINPEVSANVSTISPFITSIELEGHFKVGRPERSLELIRNAWGWYLNNPNGTQSTVSEGYLANGTWGYRGDRGYRNDPSYVSHAHGWSSGPTSTLTEYLVGLRVTGPKGLKWELKPATFDETERAEAGFTTGLGKFSAKFEVKNGTVRVRWDTPYSTEGYVQLPGQKGMVVKGGKGSIVIRK</sequence>
<keyword evidence="4" id="KW-1185">Reference proteome</keyword>